<protein>
    <submittedName>
        <fullName evidence="1">Uncharacterized protein</fullName>
    </submittedName>
</protein>
<proteinExistence type="predicted"/>
<evidence type="ECO:0000313" key="2">
    <source>
        <dbReference type="Proteomes" id="UP000270291"/>
    </source>
</evidence>
<name>A0A3R9M6M1_9BACT</name>
<gene>
    <name evidence="1" type="ORF">EI293_21675</name>
</gene>
<dbReference type="Proteomes" id="UP000270291">
    <property type="component" value="Unassembled WGS sequence"/>
</dbReference>
<keyword evidence="2" id="KW-1185">Reference proteome</keyword>
<sequence>MMGLSRKIASEFRFIQSVNGKNNYALISFEGEVTPRLDKSTQGVLRLDFLMPAEHDPAAQVGAVYFFDHYTAEHPVDLCLRFSRVHSMLVDTSVATVLYATVMALSEAFAFSIEGFTLDAQTGVLSMPFSKHVRWPPFA</sequence>
<evidence type="ECO:0000313" key="1">
    <source>
        <dbReference type="EMBL" id="RSK38431.1"/>
    </source>
</evidence>
<organism evidence="1 2">
    <name type="scientific">Hymenobacter perfusus</name>
    <dbReference type="NCBI Taxonomy" id="1236770"/>
    <lineage>
        <taxon>Bacteria</taxon>
        <taxon>Pseudomonadati</taxon>
        <taxon>Bacteroidota</taxon>
        <taxon>Cytophagia</taxon>
        <taxon>Cytophagales</taxon>
        <taxon>Hymenobacteraceae</taxon>
        <taxon>Hymenobacter</taxon>
    </lineage>
</organism>
<accession>A0A3R9M6M1</accession>
<dbReference type="AlphaFoldDB" id="A0A3R9M6M1"/>
<reference evidence="1 2" key="1">
    <citation type="submission" date="2018-12" db="EMBL/GenBank/DDBJ databases">
        <authorList>
            <person name="Feng G."/>
            <person name="Zhu H."/>
        </authorList>
    </citation>
    <scope>NUCLEOTIDE SEQUENCE [LARGE SCALE GENOMIC DNA]</scope>
    <source>
        <strain evidence="1 2">LMG 26000</strain>
    </source>
</reference>
<comment type="caution">
    <text evidence="1">The sequence shown here is derived from an EMBL/GenBank/DDBJ whole genome shotgun (WGS) entry which is preliminary data.</text>
</comment>
<dbReference type="RefSeq" id="WP_125440650.1">
    <property type="nucleotide sequence ID" value="NZ_RWIU01000012.1"/>
</dbReference>
<dbReference type="EMBL" id="RWIU01000012">
    <property type="protein sequence ID" value="RSK38431.1"/>
    <property type="molecule type" value="Genomic_DNA"/>
</dbReference>